<feature type="compositionally biased region" description="Pro residues" evidence="2">
    <location>
        <begin position="385"/>
        <end position="397"/>
    </location>
</feature>
<feature type="region of interest" description="Disordered" evidence="2">
    <location>
        <begin position="321"/>
        <end position="425"/>
    </location>
</feature>
<dbReference type="Proteomes" id="UP000215902">
    <property type="component" value="Unassembled WGS sequence"/>
</dbReference>
<feature type="compositionally biased region" description="Basic and acidic residues" evidence="2">
    <location>
        <begin position="100"/>
        <end position="117"/>
    </location>
</feature>
<organism evidence="3 4">
    <name type="scientific">Macrostomum lignano</name>
    <dbReference type="NCBI Taxonomy" id="282301"/>
    <lineage>
        <taxon>Eukaryota</taxon>
        <taxon>Metazoa</taxon>
        <taxon>Spiralia</taxon>
        <taxon>Lophotrochozoa</taxon>
        <taxon>Platyhelminthes</taxon>
        <taxon>Rhabditophora</taxon>
        <taxon>Macrostomorpha</taxon>
        <taxon>Macrostomida</taxon>
        <taxon>Macrostomidae</taxon>
        <taxon>Macrostomum</taxon>
    </lineage>
</organism>
<feature type="non-terminal residue" evidence="3">
    <location>
        <position position="1"/>
    </location>
</feature>
<evidence type="ECO:0000256" key="1">
    <source>
        <dbReference type="SAM" id="Coils"/>
    </source>
</evidence>
<evidence type="ECO:0000313" key="3">
    <source>
        <dbReference type="EMBL" id="PAA79301.1"/>
    </source>
</evidence>
<sequence length="569" mass="65492">GLKVFKHPKQLINRPQRHSQTATETEMLGQKHQPLAAPPPVPPPPVPPQPPPPAGAVDGNEWGLNEADIEALFVKMQVPPKPPVREPTVLPPSQVELTEEDRLSLARIQQREAEGRVRKTTRSSELQPAVVGHNKSEEKQTQRLLRQWFFEERYQLDKVNNAQRATYRQLRQLHVDRRRQVRELMNYRREEARAEVQRERDRQQRAKELALLEKQMEKLREEEALEKRLGSLEEDQIKLPPVKKRKAKAATTRETDAALSAIAAATMEAAQETEVVNSTREEIQNVVDEQPPKQDIETQEEVVTMTSKVVEVERRGMQAVRQGSDVMTVLERSRSKSFIRESTGLKAAPASQQQPESTTKQQMEQQPAPTKPISEPKEKLKREQTPPPPPPPPPPLPQIERPPLTQVEKNRLRAKRREEASKKLLHEPYTHYRMVKGGGIEPVEFQPPKFPTTEPSNRPLYEQHKRLEREKANYMSSMNRLGQFTAEVLNEEIRLAQAFEMPKEKENKSRPPKEMKLGPSDWMKVFIRTNAPEDVESGSFEAMKYVEYLRPEAPNTNRDIEPEKLFDDA</sequence>
<keyword evidence="1" id="KW-0175">Coiled coil</keyword>
<dbReference type="EMBL" id="NIVC01000641">
    <property type="protein sequence ID" value="PAA79301.1"/>
    <property type="molecule type" value="Genomic_DNA"/>
</dbReference>
<accession>A0A267FZU7</accession>
<comment type="caution">
    <text evidence="3">The sequence shown here is derived from an EMBL/GenBank/DDBJ whole genome shotgun (WGS) entry which is preliminary data.</text>
</comment>
<dbReference type="AlphaFoldDB" id="A0A267FZU7"/>
<evidence type="ECO:0000313" key="4">
    <source>
        <dbReference type="Proteomes" id="UP000215902"/>
    </source>
</evidence>
<feature type="compositionally biased region" description="Basic and acidic residues" evidence="2">
    <location>
        <begin position="408"/>
        <end position="425"/>
    </location>
</feature>
<gene>
    <name evidence="3" type="ORF">BOX15_Mlig030359g3</name>
</gene>
<dbReference type="OrthoDB" id="6327668at2759"/>
<feature type="region of interest" description="Disordered" evidence="2">
    <location>
        <begin position="1"/>
        <end position="61"/>
    </location>
</feature>
<feature type="compositionally biased region" description="Basic and acidic residues" evidence="2">
    <location>
        <begin position="374"/>
        <end position="384"/>
    </location>
</feature>
<evidence type="ECO:0000256" key="2">
    <source>
        <dbReference type="SAM" id="MobiDB-lite"/>
    </source>
</evidence>
<feature type="compositionally biased region" description="Polar residues" evidence="2">
    <location>
        <begin position="350"/>
        <end position="368"/>
    </location>
</feature>
<proteinExistence type="predicted"/>
<protein>
    <submittedName>
        <fullName evidence="3">Uncharacterized protein</fullName>
    </submittedName>
</protein>
<keyword evidence="4" id="KW-1185">Reference proteome</keyword>
<feature type="compositionally biased region" description="Pro residues" evidence="2">
    <location>
        <begin position="36"/>
        <end position="54"/>
    </location>
</feature>
<feature type="region of interest" description="Disordered" evidence="2">
    <location>
        <begin position="79"/>
        <end position="138"/>
    </location>
</feature>
<reference evidence="3 4" key="1">
    <citation type="submission" date="2017-06" db="EMBL/GenBank/DDBJ databases">
        <title>A platform for efficient transgenesis in Macrostomum lignano, a flatworm model organism for stem cell research.</title>
        <authorList>
            <person name="Berezikov E."/>
        </authorList>
    </citation>
    <scope>NUCLEOTIDE SEQUENCE [LARGE SCALE GENOMIC DNA]</scope>
    <source>
        <strain evidence="3">DV1</strain>
        <tissue evidence="3">Whole organism</tissue>
    </source>
</reference>
<feature type="coiled-coil region" evidence="1">
    <location>
        <begin position="182"/>
        <end position="235"/>
    </location>
</feature>
<name>A0A267FZU7_9PLAT</name>